<feature type="signal peptide" evidence="1">
    <location>
        <begin position="1"/>
        <end position="29"/>
    </location>
</feature>
<accession>A0A8S3XMH7</accession>
<protein>
    <submittedName>
        <fullName evidence="2">(apollo) hypothetical protein</fullName>
    </submittedName>
</protein>
<keyword evidence="3" id="KW-1185">Reference proteome</keyword>
<dbReference type="EMBL" id="CAJQZP010001255">
    <property type="protein sequence ID" value="CAG5033571.1"/>
    <property type="molecule type" value="Genomic_DNA"/>
</dbReference>
<evidence type="ECO:0000313" key="2">
    <source>
        <dbReference type="EMBL" id="CAG5033571.1"/>
    </source>
</evidence>
<evidence type="ECO:0000313" key="3">
    <source>
        <dbReference type="Proteomes" id="UP000691718"/>
    </source>
</evidence>
<dbReference type="AlphaFoldDB" id="A0A8S3XMH7"/>
<comment type="caution">
    <text evidence="2">The sequence shown here is derived from an EMBL/GenBank/DDBJ whole genome shotgun (WGS) entry which is preliminary data.</text>
</comment>
<gene>
    <name evidence="2" type="ORF">PAPOLLO_LOCUS20149</name>
</gene>
<keyword evidence="1" id="KW-0732">Signal</keyword>
<sequence>MLCRLLSSQHIASCIVVILLDLFTGPAIALNFDEYLTETSKGTACAAENKLLGPFYIPNNQCSGVIYDIPQHCELLQLVKVMVTDYAHVKISIDNALQSASINRAPNLLGECPGRAIVRAALACGPSVPSHGPSDDRKYTLPPV</sequence>
<dbReference type="OrthoDB" id="7425674at2759"/>
<feature type="chain" id="PRO_5035836025" evidence="1">
    <location>
        <begin position="30"/>
        <end position="144"/>
    </location>
</feature>
<dbReference type="Proteomes" id="UP000691718">
    <property type="component" value="Unassembled WGS sequence"/>
</dbReference>
<organism evidence="2 3">
    <name type="scientific">Parnassius apollo</name>
    <name type="common">Apollo butterfly</name>
    <name type="synonym">Papilio apollo</name>
    <dbReference type="NCBI Taxonomy" id="110799"/>
    <lineage>
        <taxon>Eukaryota</taxon>
        <taxon>Metazoa</taxon>
        <taxon>Ecdysozoa</taxon>
        <taxon>Arthropoda</taxon>
        <taxon>Hexapoda</taxon>
        <taxon>Insecta</taxon>
        <taxon>Pterygota</taxon>
        <taxon>Neoptera</taxon>
        <taxon>Endopterygota</taxon>
        <taxon>Lepidoptera</taxon>
        <taxon>Glossata</taxon>
        <taxon>Ditrysia</taxon>
        <taxon>Papilionoidea</taxon>
        <taxon>Papilionidae</taxon>
        <taxon>Parnassiinae</taxon>
        <taxon>Parnassini</taxon>
        <taxon>Parnassius</taxon>
        <taxon>Parnassius</taxon>
    </lineage>
</organism>
<reference evidence="2" key="1">
    <citation type="submission" date="2021-04" db="EMBL/GenBank/DDBJ databases">
        <authorList>
            <person name="Tunstrom K."/>
        </authorList>
    </citation>
    <scope>NUCLEOTIDE SEQUENCE</scope>
</reference>
<proteinExistence type="predicted"/>
<name>A0A8S3XMH7_PARAO</name>
<evidence type="ECO:0000256" key="1">
    <source>
        <dbReference type="SAM" id="SignalP"/>
    </source>
</evidence>